<name>A0ACB8VFU2_9TELE</name>
<proteinExistence type="predicted"/>
<keyword evidence="2" id="KW-1185">Reference proteome</keyword>
<sequence length="602" mass="68081">MELGSVILTTGSSVVLFRLVNAGVGKLPMPESACRNAWKWRNISTSVVHSFITAIWAVLCFFCHPQMAEDLIETHSVFSHALVSFSIGYFIYDFLDMVMNQKLNQSWELLFHHLVSLFIFPDHIRLQMSHTKDHWLMWLTPWPRCVITCFGLSVLSCHYVGFAVVALLVEINSVFLHLRQMLRMASMAKGTLYRVNSIINLGTYVVFRINTLAWMTRWLVLNRDKVPLLAYTLGSVGMAIMTAMNIVLFYRLLRSDFLKSSTRETKKEKEICQSSSFARSSVEEDVWWSEYEINPTTPSVSSDSAMGDESSLSRQIRSVERSMVFLRQEHLTLLHGLHLEILSLQKRCSELTSELKVKPPGRSQIELQEEEECLEASCLHLENRLAEQDCTLGELRKELSHKGALVGALRANLKEKERHFLEELKRRSHCSTILNTELQKQTEAAAYLSFQLHAARQKLHHQRMQQRQGLLARASSQGAQYSAEQNSPQMLAGASPSSPVVKPKRKSARASSRVERARECVPIEKVMGPAEPTAMPDPALFLHPRRHRVRSRHTAAQRQSPLGLEKEDEEEVGAQAPVEPQEGAARLVSSATAPPAAETKAD</sequence>
<dbReference type="Proteomes" id="UP000831701">
    <property type="component" value="Chromosome 22"/>
</dbReference>
<evidence type="ECO:0000313" key="2">
    <source>
        <dbReference type="Proteomes" id="UP000831701"/>
    </source>
</evidence>
<organism evidence="1 2">
    <name type="scientific">Scortum barcoo</name>
    <name type="common">barcoo grunter</name>
    <dbReference type="NCBI Taxonomy" id="214431"/>
    <lineage>
        <taxon>Eukaryota</taxon>
        <taxon>Metazoa</taxon>
        <taxon>Chordata</taxon>
        <taxon>Craniata</taxon>
        <taxon>Vertebrata</taxon>
        <taxon>Euteleostomi</taxon>
        <taxon>Actinopterygii</taxon>
        <taxon>Neopterygii</taxon>
        <taxon>Teleostei</taxon>
        <taxon>Neoteleostei</taxon>
        <taxon>Acanthomorphata</taxon>
        <taxon>Eupercaria</taxon>
        <taxon>Centrarchiformes</taxon>
        <taxon>Terapontoidei</taxon>
        <taxon>Terapontidae</taxon>
        <taxon>Scortum</taxon>
    </lineage>
</organism>
<gene>
    <name evidence="1" type="ORF">L3Q82_018842</name>
</gene>
<protein>
    <submittedName>
        <fullName evidence="1">Uncharacterized protein</fullName>
    </submittedName>
</protein>
<evidence type="ECO:0000313" key="1">
    <source>
        <dbReference type="EMBL" id="KAI3354325.1"/>
    </source>
</evidence>
<accession>A0ACB8VFU2</accession>
<comment type="caution">
    <text evidence="1">The sequence shown here is derived from an EMBL/GenBank/DDBJ whole genome shotgun (WGS) entry which is preliminary data.</text>
</comment>
<reference evidence="1" key="1">
    <citation type="submission" date="2022-04" db="EMBL/GenBank/DDBJ databases">
        <title>Jade perch genome.</title>
        <authorList>
            <person name="Chao B."/>
        </authorList>
    </citation>
    <scope>NUCLEOTIDE SEQUENCE</scope>
    <source>
        <strain evidence="1">CB-2022</strain>
    </source>
</reference>
<dbReference type="EMBL" id="CM041552">
    <property type="protein sequence ID" value="KAI3354325.1"/>
    <property type="molecule type" value="Genomic_DNA"/>
</dbReference>